<comment type="caution">
    <text evidence="9">The sequence shown here is derived from an EMBL/GenBank/DDBJ whole genome shotgun (WGS) entry which is preliminary data.</text>
</comment>
<evidence type="ECO:0000313" key="9">
    <source>
        <dbReference type="EMBL" id="MDX8419525.1"/>
    </source>
</evidence>
<dbReference type="InterPro" id="IPR034603">
    <property type="entry name" value="Dipeptide_epimerase"/>
</dbReference>
<sequence>MKISDISFEVMHFPLQKPFHVAFGTISSMDTCIVRIRTDDGMTGWGEAAPLPYVTGDNLETILSVGNDMKRSLTGMDPRSIGTIHNIMDSLYDGNTAVKAGIDLACYDLASKKAGVPLYVYLGGSDPHLVSDVTIGIDRPDIMAAEAVSYVNCGFSILKIKLGETVKADVERIAAIRKAVGEDVILRTDANQGWCVRDAVRAASLLEQYGVDLIEQPVKAWDIEGLQEVKANSHIRIAADESVHLPQDAMRIARTGGADVVNIKLMKCGGIYRALQINAICEAAGISCMIGCMGESPLANAAGLHLAAALRNLQEIDLDSGVILKHDHMQAGYLQNGSNITLGSQPGIGFDMEGEQ</sequence>
<evidence type="ECO:0000259" key="8">
    <source>
        <dbReference type="SMART" id="SM00922"/>
    </source>
</evidence>
<feature type="active site" description="Proton acceptor; specific for (S)-substrate epimerization" evidence="5">
    <location>
        <position position="264"/>
    </location>
</feature>
<dbReference type="SFLD" id="SFLDS00001">
    <property type="entry name" value="Enolase"/>
    <property type="match status" value="1"/>
</dbReference>
<keyword evidence="4 7" id="KW-0413">Isomerase</keyword>
<gene>
    <name evidence="9" type="ORF">MOZ60_05400</name>
</gene>
<dbReference type="FunFam" id="3.30.390.10:FF:000009">
    <property type="entry name" value="Hydrophobic dipeptide epimerase"/>
    <property type="match status" value="1"/>
</dbReference>
<dbReference type="RefSeq" id="WP_277635493.1">
    <property type="nucleotide sequence ID" value="NZ_JALBUR010000010.1"/>
</dbReference>
<feature type="binding site" evidence="6">
    <location>
        <position position="240"/>
    </location>
    <ligand>
        <name>Mg(2+)</name>
        <dbReference type="ChEBI" id="CHEBI:18420"/>
    </ligand>
</feature>
<feature type="domain" description="Mandelate racemase/muconate lactonizing enzyme C-terminal" evidence="8">
    <location>
        <begin position="140"/>
        <end position="236"/>
    </location>
</feature>
<dbReference type="InterPro" id="IPR013342">
    <property type="entry name" value="Mandelate_racemase_C"/>
</dbReference>
<evidence type="ECO:0000256" key="2">
    <source>
        <dbReference type="ARBA" id="ARBA00022723"/>
    </source>
</evidence>
<evidence type="ECO:0000313" key="10">
    <source>
        <dbReference type="Proteomes" id="UP001286174"/>
    </source>
</evidence>
<dbReference type="GO" id="GO:0000287">
    <property type="term" value="F:magnesium ion binding"/>
    <property type="evidence" value="ECO:0007669"/>
    <property type="project" value="UniProtKB-ARBA"/>
</dbReference>
<dbReference type="SUPFAM" id="SSF54826">
    <property type="entry name" value="Enolase N-terminal domain-like"/>
    <property type="match status" value="1"/>
</dbReference>
<organism evidence="9 10">
    <name type="scientific">Grylomicrobium aquisgranensis</name>
    <dbReference type="NCBI Taxonomy" id="2926318"/>
    <lineage>
        <taxon>Bacteria</taxon>
        <taxon>Bacillati</taxon>
        <taxon>Bacillota</taxon>
        <taxon>Erysipelotrichia</taxon>
        <taxon>Erysipelotrichales</taxon>
        <taxon>Erysipelotrichaceae</taxon>
        <taxon>Grylomicrobium</taxon>
    </lineage>
</organism>
<protein>
    <recommendedName>
        <fullName evidence="7">Dipeptide epimerase</fullName>
        <ecNumber evidence="7">5.1.1.-</ecNumber>
    </recommendedName>
</protein>
<evidence type="ECO:0000256" key="3">
    <source>
        <dbReference type="ARBA" id="ARBA00022842"/>
    </source>
</evidence>
<dbReference type="Gene3D" id="3.20.20.120">
    <property type="entry name" value="Enolase-like C-terminal domain"/>
    <property type="match status" value="1"/>
</dbReference>
<dbReference type="Proteomes" id="UP001286174">
    <property type="component" value="Unassembled WGS sequence"/>
</dbReference>
<name>A0AB35U232_9FIRM</name>
<dbReference type="InterPro" id="IPR018110">
    <property type="entry name" value="Mandel_Rmase/mucon_lact_enz_CS"/>
</dbReference>
<dbReference type="InterPro" id="IPR029017">
    <property type="entry name" value="Enolase-like_N"/>
</dbReference>
<dbReference type="AlphaFoldDB" id="A0AB35U232"/>
<feature type="binding site" evidence="6">
    <location>
        <position position="215"/>
    </location>
    <ligand>
        <name>Mg(2+)</name>
        <dbReference type="ChEBI" id="CHEBI:18420"/>
    </ligand>
</feature>
<dbReference type="SFLD" id="SFLDF00009">
    <property type="entry name" value="o-succinylbenzoate_synthase"/>
    <property type="match status" value="1"/>
</dbReference>
<evidence type="ECO:0000256" key="1">
    <source>
        <dbReference type="ARBA" id="ARBA00008031"/>
    </source>
</evidence>
<dbReference type="PROSITE" id="PS00909">
    <property type="entry name" value="MR_MLE_2"/>
    <property type="match status" value="1"/>
</dbReference>
<dbReference type="GO" id="GO:0006518">
    <property type="term" value="P:peptide metabolic process"/>
    <property type="evidence" value="ECO:0007669"/>
    <property type="project" value="UniProtKB-ARBA"/>
</dbReference>
<dbReference type="CDD" id="cd03319">
    <property type="entry name" value="L-Ala-DL-Glu_epimerase"/>
    <property type="match status" value="1"/>
</dbReference>
<evidence type="ECO:0000256" key="7">
    <source>
        <dbReference type="RuleBase" id="RU366006"/>
    </source>
</evidence>
<dbReference type="GO" id="GO:0016855">
    <property type="term" value="F:racemase and epimerase activity, acting on amino acids and derivatives"/>
    <property type="evidence" value="ECO:0007669"/>
    <property type="project" value="UniProtKB-UniRule"/>
</dbReference>
<dbReference type="Gene3D" id="3.30.390.10">
    <property type="entry name" value="Enolase-like, N-terminal domain"/>
    <property type="match status" value="1"/>
</dbReference>
<evidence type="ECO:0000256" key="5">
    <source>
        <dbReference type="PIRSR" id="PIRSR634603-1"/>
    </source>
</evidence>
<dbReference type="SFLD" id="SFLDG00180">
    <property type="entry name" value="muconate_cycloisomerase"/>
    <property type="match status" value="1"/>
</dbReference>
<feature type="active site" description="Proton acceptor; specific for (R)-substrate epimerization" evidence="5">
    <location>
        <position position="161"/>
    </location>
</feature>
<evidence type="ECO:0000256" key="6">
    <source>
        <dbReference type="PIRSR" id="PIRSR634603-3"/>
    </source>
</evidence>
<dbReference type="SUPFAM" id="SSF51604">
    <property type="entry name" value="Enolase C-terminal domain-like"/>
    <property type="match status" value="1"/>
</dbReference>
<dbReference type="Pfam" id="PF02746">
    <property type="entry name" value="MR_MLE_N"/>
    <property type="match status" value="1"/>
</dbReference>
<dbReference type="SMART" id="SM00922">
    <property type="entry name" value="MR_MLE"/>
    <property type="match status" value="1"/>
</dbReference>
<comment type="similarity">
    <text evidence="1 7">Belongs to the mandelate racemase/muconate lactonizing enzyme family.</text>
</comment>
<feature type="binding site" evidence="6">
    <location>
        <position position="189"/>
    </location>
    <ligand>
        <name>Mg(2+)</name>
        <dbReference type="ChEBI" id="CHEBI:18420"/>
    </ligand>
</feature>
<dbReference type="PANTHER" id="PTHR48073">
    <property type="entry name" value="O-SUCCINYLBENZOATE SYNTHASE-RELATED"/>
    <property type="match status" value="1"/>
</dbReference>
<dbReference type="Pfam" id="PF13378">
    <property type="entry name" value="MR_MLE_C"/>
    <property type="match status" value="1"/>
</dbReference>
<dbReference type="InterPro" id="IPR029065">
    <property type="entry name" value="Enolase_C-like"/>
</dbReference>
<dbReference type="InterPro" id="IPR013341">
    <property type="entry name" value="Mandelate_racemase_N_dom"/>
</dbReference>
<keyword evidence="2 6" id="KW-0479">Metal-binding</keyword>
<comment type="cofactor">
    <cofactor evidence="6 7">
        <name>Mg(2+)</name>
        <dbReference type="ChEBI" id="CHEBI:18420"/>
    </cofactor>
    <text evidence="6 7">Binds 1 Mg(2+) ion per subunit.</text>
</comment>
<proteinExistence type="inferred from homology"/>
<dbReference type="GO" id="GO:0009063">
    <property type="term" value="P:amino acid catabolic process"/>
    <property type="evidence" value="ECO:0007669"/>
    <property type="project" value="InterPro"/>
</dbReference>
<dbReference type="EC" id="5.1.1.-" evidence="7"/>
<keyword evidence="10" id="KW-1185">Reference proteome</keyword>
<keyword evidence="3 6" id="KW-0460">Magnesium</keyword>
<dbReference type="EMBL" id="JALBUR010000010">
    <property type="protein sequence ID" value="MDX8419525.1"/>
    <property type="molecule type" value="Genomic_DNA"/>
</dbReference>
<dbReference type="PANTHER" id="PTHR48073:SF2">
    <property type="entry name" value="O-SUCCINYLBENZOATE SYNTHASE"/>
    <property type="match status" value="1"/>
</dbReference>
<reference evidence="9 10" key="1">
    <citation type="submission" date="2022-03" db="EMBL/GenBank/DDBJ databases">
        <title>Novel taxa within the pig intestine.</title>
        <authorList>
            <person name="Wylensek D."/>
            <person name="Bishof K."/>
            <person name="Afrizal A."/>
            <person name="Clavel T."/>
        </authorList>
    </citation>
    <scope>NUCLEOTIDE SEQUENCE [LARGE SCALE GENOMIC DNA]</scope>
    <source>
        <strain evidence="9 10">CLA-KB-P133</strain>
    </source>
</reference>
<dbReference type="InterPro" id="IPR036849">
    <property type="entry name" value="Enolase-like_C_sf"/>
</dbReference>
<evidence type="ECO:0000256" key="4">
    <source>
        <dbReference type="ARBA" id="ARBA00023235"/>
    </source>
</evidence>
<accession>A0AB35U232</accession>